<keyword evidence="5" id="KW-0560">Oxidoreductase</keyword>
<evidence type="ECO:0000256" key="4">
    <source>
        <dbReference type="ARBA" id="ARBA00022643"/>
    </source>
</evidence>
<keyword evidence="7" id="KW-1185">Reference proteome</keyword>
<accession>A0A934WPL3</accession>
<evidence type="ECO:0000256" key="1">
    <source>
        <dbReference type="ARBA" id="ARBA00003535"/>
    </source>
</evidence>
<reference evidence="6" key="1">
    <citation type="submission" date="2021-01" db="EMBL/GenBank/DDBJ databases">
        <title>Genome public.</title>
        <authorList>
            <person name="Liu C."/>
            <person name="Sun Q."/>
        </authorList>
    </citation>
    <scope>NUCLEOTIDE SEQUENCE</scope>
    <source>
        <strain evidence="6">M6</strain>
    </source>
</reference>
<evidence type="ECO:0000313" key="6">
    <source>
        <dbReference type="EMBL" id="MBK6088356.1"/>
    </source>
</evidence>
<dbReference type="SUPFAM" id="SSF51412">
    <property type="entry name" value="Inosine monophosphate dehydrogenase (IMPDH)"/>
    <property type="match status" value="1"/>
</dbReference>
<protein>
    <recommendedName>
        <fullName evidence="2">Probable nitronate monooxygenase</fullName>
    </recommendedName>
</protein>
<gene>
    <name evidence="6" type="ORF">JKK62_06740</name>
</gene>
<keyword evidence="4" id="KW-0288">FMN</keyword>
<dbReference type="RefSeq" id="WP_201427261.1">
    <property type="nucleotide sequence ID" value="NZ_JAEQMG010000051.1"/>
</dbReference>
<dbReference type="InterPro" id="IPR004136">
    <property type="entry name" value="NMO"/>
</dbReference>
<name>A0A934WPL3_9FIRM</name>
<evidence type="ECO:0000256" key="3">
    <source>
        <dbReference type="ARBA" id="ARBA00022630"/>
    </source>
</evidence>
<evidence type="ECO:0000313" key="7">
    <source>
        <dbReference type="Proteomes" id="UP000633365"/>
    </source>
</evidence>
<dbReference type="Gene3D" id="3.20.20.70">
    <property type="entry name" value="Aldolase class I"/>
    <property type="match status" value="1"/>
</dbReference>
<sequence length="316" mass="33561">MNRVCEILNIEYPVIQGPMAWITSSELVAAVSNAGGLGVLGTSADSVEIVRGIPDSVEEMRKAIRNTKALTDKPFGINVFPEAGDPYGFSKAMIELAKEEGVMILVVAGNVSPDEIRQWKEDGFTVIMREANPSVRGAIEAEKAGADIIVATGCDEGGCMPSLSTGTTAATALLSEYVSIPVLAAGGIVNEKMAKAAQVVGAEGVFVGTRFILSEECRAADKTKQDILNTHPDDFLVFTQSYGYSKWRTVPNKIGREGIEANNNGDFNPPSGSFFYGMLKGDPDAGVNTVCNVASLVKSIDPCKKIVKELGSIFVE</sequence>
<keyword evidence="3" id="KW-0285">Flavoprotein</keyword>
<keyword evidence="6" id="KW-0503">Monooxygenase</keyword>
<dbReference type="Pfam" id="PF03060">
    <property type="entry name" value="NMO"/>
    <property type="match status" value="1"/>
</dbReference>
<dbReference type="AlphaFoldDB" id="A0A934WPL3"/>
<dbReference type="PANTHER" id="PTHR32332:SF20">
    <property type="entry name" value="2-NITROPROPANE DIOXYGENASE-LIKE PROTEIN"/>
    <property type="match status" value="1"/>
</dbReference>
<dbReference type="GO" id="GO:0018580">
    <property type="term" value="F:nitronate monooxygenase activity"/>
    <property type="evidence" value="ECO:0007669"/>
    <property type="project" value="InterPro"/>
</dbReference>
<evidence type="ECO:0000256" key="5">
    <source>
        <dbReference type="ARBA" id="ARBA00023002"/>
    </source>
</evidence>
<comment type="function">
    <text evidence="1">Nitronate monooxygenase that uses molecular oxygen to catalyze the oxidative denitrification of alkyl nitronates. Acts on propionate 3-nitronate (P3N), the presumed physiological substrate. Probably functions in the detoxification of P3N, a metabolic poison produced by plants and fungi as a defense mechanism.</text>
</comment>
<dbReference type="PANTHER" id="PTHR32332">
    <property type="entry name" value="2-NITROPROPANE DIOXYGENASE"/>
    <property type="match status" value="1"/>
</dbReference>
<organism evidence="6 7">
    <name type="scientific">Ruminococcus difficilis</name>
    <dbReference type="NCBI Taxonomy" id="2763069"/>
    <lineage>
        <taxon>Bacteria</taxon>
        <taxon>Bacillati</taxon>
        <taxon>Bacillota</taxon>
        <taxon>Clostridia</taxon>
        <taxon>Eubacteriales</taxon>
        <taxon>Oscillospiraceae</taxon>
        <taxon>Ruminococcus</taxon>
    </lineage>
</organism>
<dbReference type="EMBL" id="JAEQMG010000051">
    <property type="protein sequence ID" value="MBK6088356.1"/>
    <property type="molecule type" value="Genomic_DNA"/>
</dbReference>
<proteinExistence type="predicted"/>
<dbReference type="Proteomes" id="UP000633365">
    <property type="component" value="Unassembled WGS sequence"/>
</dbReference>
<dbReference type="InterPro" id="IPR013785">
    <property type="entry name" value="Aldolase_TIM"/>
</dbReference>
<dbReference type="CDD" id="cd04730">
    <property type="entry name" value="NPD_like"/>
    <property type="match status" value="1"/>
</dbReference>
<comment type="caution">
    <text evidence="6">The sequence shown here is derived from an EMBL/GenBank/DDBJ whole genome shotgun (WGS) entry which is preliminary data.</text>
</comment>
<evidence type="ECO:0000256" key="2">
    <source>
        <dbReference type="ARBA" id="ARBA00013457"/>
    </source>
</evidence>